<dbReference type="AlphaFoldDB" id="A0A834JP62"/>
<accession>A0A834JP62</accession>
<dbReference type="Proteomes" id="UP000614350">
    <property type="component" value="Unassembled WGS sequence"/>
</dbReference>
<sequence length="79" mass="9479">MADTPSKSRPMKYPYTTAAQIAQFPYRHYMKHSWLMKYWMIAIVVCAPLFIKIQKLSYAEENVKVWNEKRKKEFEGHGH</sequence>
<evidence type="ECO:0000313" key="3">
    <source>
        <dbReference type="Proteomes" id="UP000614350"/>
    </source>
</evidence>
<keyword evidence="1" id="KW-0472">Membrane</keyword>
<keyword evidence="1" id="KW-0812">Transmembrane</keyword>
<organism evidence="2 3">
    <name type="scientific">Vespula vulgaris</name>
    <name type="common">Yellow jacket</name>
    <name type="synonym">Wasp</name>
    <dbReference type="NCBI Taxonomy" id="7454"/>
    <lineage>
        <taxon>Eukaryota</taxon>
        <taxon>Metazoa</taxon>
        <taxon>Ecdysozoa</taxon>
        <taxon>Arthropoda</taxon>
        <taxon>Hexapoda</taxon>
        <taxon>Insecta</taxon>
        <taxon>Pterygota</taxon>
        <taxon>Neoptera</taxon>
        <taxon>Endopterygota</taxon>
        <taxon>Hymenoptera</taxon>
        <taxon>Apocrita</taxon>
        <taxon>Aculeata</taxon>
        <taxon>Vespoidea</taxon>
        <taxon>Vespidae</taxon>
        <taxon>Vespinae</taxon>
        <taxon>Vespula</taxon>
    </lineage>
</organism>
<keyword evidence="3" id="KW-1185">Reference proteome</keyword>
<evidence type="ECO:0000313" key="2">
    <source>
        <dbReference type="EMBL" id="KAF7390702.1"/>
    </source>
</evidence>
<gene>
    <name evidence="2" type="ORF">HZH66_009182</name>
</gene>
<dbReference type="EMBL" id="JACSEA010000010">
    <property type="protein sequence ID" value="KAF7390702.1"/>
    <property type="molecule type" value="Genomic_DNA"/>
</dbReference>
<reference evidence="2" key="1">
    <citation type="journal article" date="2020" name="G3 (Bethesda)">
        <title>High-Quality Assemblies for Three Invasive Social Wasps from the &lt;i&gt;Vespula&lt;/i&gt; Genus.</title>
        <authorList>
            <person name="Harrop T.W.R."/>
            <person name="Guhlin J."/>
            <person name="McLaughlin G.M."/>
            <person name="Permina E."/>
            <person name="Stockwell P."/>
            <person name="Gilligan J."/>
            <person name="Le Lec M.F."/>
            <person name="Gruber M.A.M."/>
            <person name="Quinn O."/>
            <person name="Lovegrove M."/>
            <person name="Duncan E.J."/>
            <person name="Remnant E.J."/>
            <person name="Van Eeckhoven J."/>
            <person name="Graham B."/>
            <person name="Knapp R.A."/>
            <person name="Langford K.W."/>
            <person name="Kronenberg Z."/>
            <person name="Press M.O."/>
            <person name="Eacker S.M."/>
            <person name="Wilson-Rankin E.E."/>
            <person name="Purcell J."/>
            <person name="Lester P.J."/>
            <person name="Dearden P.K."/>
        </authorList>
    </citation>
    <scope>NUCLEOTIDE SEQUENCE</scope>
    <source>
        <strain evidence="2">Marl-1</strain>
    </source>
</reference>
<evidence type="ECO:0000256" key="1">
    <source>
        <dbReference type="SAM" id="Phobius"/>
    </source>
</evidence>
<protein>
    <submittedName>
        <fullName evidence="2">Uncharacterized protein</fullName>
    </submittedName>
</protein>
<proteinExistence type="predicted"/>
<comment type="caution">
    <text evidence="2">The sequence shown here is derived from an EMBL/GenBank/DDBJ whole genome shotgun (WGS) entry which is preliminary data.</text>
</comment>
<name>A0A834JP62_VESVU</name>
<feature type="transmembrane region" description="Helical" evidence="1">
    <location>
        <begin position="34"/>
        <end position="51"/>
    </location>
</feature>
<keyword evidence="1" id="KW-1133">Transmembrane helix</keyword>